<accession>A0A1C7MIY2</accession>
<reference evidence="2 3" key="1">
    <citation type="submission" date="2016-03" db="EMBL/GenBank/DDBJ databases">
        <title>Whole genome sequencing of Grifola frondosa 9006-11.</title>
        <authorList>
            <person name="Min B."/>
            <person name="Park H."/>
            <person name="Kim J.-G."/>
            <person name="Cho H."/>
            <person name="Oh Y.-L."/>
            <person name="Kong W.-S."/>
            <person name="Choi I.-G."/>
        </authorList>
    </citation>
    <scope>NUCLEOTIDE SEQUENCE [LARGE SCALE GENOMIC DNA]</scope>
    <source>
        <strain evidence="2 3">9006-11</strain>
    </source>
</reference>
<comment type="caution">
    <text evidence="2">The sequence shown here is derived from an EMBL/GenBank/DDBJ whole genome shotgun (WGS) entry which is preliminary data.</text>
</comment>
<dbReference type="Proteomes" id="UP000092993">
    <property type="component" value="Unassembled WGS sequence"/>
</dbReference>
<gene>
    <name evidence="2" type="ORF">A0H81_03664</name>
</gene>
<dbReference type="OrthoDB" id="2980978at2759"/>
<sequence length="320" mass="36562">MGASKTITQFSLDCVQTVANREMCKVGQFMQRSPDELSEEELLAIKWDDLKQTVRAKAPTVWSLLRRCSWTVKQHKRNTMKDPDSTILYMIAMASFSRSNRNSLCQRLIAIYLKSCGTSAKAFDTLHALGITMSQKWTYQGLEILSHRAHQTLLADMQQYPWFLAHDNLNFRFRVFEQRVDHHSHFDSGTAGTVFIIKNPSAVPPTSAAFQAHRAVGCKSPLSSMDIVKLDMFLLDAPNFSFDTYSQKDSSWLKPPPRPGQLKTGANTKTIQYMLDTVHIEEASYEGNDRVIAEWFRQLHLDTPDEKKRTGQERDHSLGR</sequence>
<protein>
    <recommendedName>
        <fullName evidence="1">DUF6589 domain-containing protein</fullName>
    </recommendedName>
</protein>
<dbReference type="AlphaFoldDB" id="A0A1C7MIY2"/>
<evidence type="ECO:0000259" key="1">
    <source>
        <dbReference type="Pfam" id="PF20231"/>
    </source>
</evidence>
<evidence type="ECO:0000313" key="3">
    <source>
        <dbReference type="Proteomes" id="UP000092993"/>
    </source>
</evidence>
<dbReference type="EMBL" id="LUGG01000003">
    <property type="protein sequence ID" value="OBZ76369.1"/>
    <property type="molecule type" value="Genomic_DNA"/>
</dbReference>
<organism evidence="2 3">
    <name type="scientific">Grifola frondosa</name>
    <name type="common">Maitake</name>
    <name type="synonym">Polyporus frondosus</name>
    <dbReference type="NCBI Taxonomy" id="5627"/>
    <lineage>
        <taxon>Eukaryota</taxon>
        <taxon>Fungi</taxon>
        <taxon>Dikarya</taxon>
        <taxon>Basidiomycota</taxon>
        <taxon>Agaricomycotina</taxon>
        <taxon>Agaricomycetes</taxon>
        <taxon>Polyporales</taxon>
        <taxon>Grifolaceae</taxon>
        <taxon>Grifola</taxon>
    </lineage>
</organism>
<evidence type="ECO:0000313" key="2">
    <source>
        <dbReference type="EMBL" id="OBZ76369.1"/>
    </source>
</evidence>
<keyword evidence="3" id="KW-1185">Reference proteome</keyword>
<dbReference type="InterPro" id="IPR046496">
    <property type="entry name" value="DUF6589"/>
</dbReference>
<feature type="domain" description="DUF6589" evidence="1">
    <location>
        <begin position="236"/>
        <end position="309"/>
    </location>
</feature>
<dbReference type="Pfam" id="PF20231">
    <property type="entry name" value="DUF6589"/>
    <property type="match status" value="1"/>
</dbReference>
<name>A0A1C7MIY2_GRIFR</name>
<proteinExistence type="predicted"/>
<dbReference type="STRING" id="5627.A0A1C7MIY2"/>